<name>A0A3A4QTH2_9BACT</name>
<protein>
    <submittedName>
        <fullName evidence="2">Uncharacterized protein</fullName>
    </submittedName>
</protein>
<dbReference type="Proteomes" id="UP000266426">
    <property type="component" value="Unassembled WGS sequence"/>
</dbReference>
<evidence type="ECO:0000313" key="2">
    <source>
        <dbReference type="EMBL" id="RJP55996.1"/>
    </source>
</evidence>
<proteinExistence type="predicted"/>
<dbReference type="AlphaFoldDB" id="A0A3A4QTH2"/>
<feature type="signal peptide" evidence="1">
    <location>
        <begin position="1"/>
        <end position="22"/>
    </location>
</feature>
<organism evidence="2 3">
    <name type="scientific">Candidatus Auribacter fodinae</name>
    <dbReference type="NCBI Taxonomy" id="2093366"/>
    <lineage>
        <taxon>Bacteria</taxon>
        <taxon>Pseudomonadati</taxon>
        <taxon>Candidatus Auribacterota</taxon>
        <taxon>Candidatus Auribacteria</taxon>
        <taxon>Candidatus Auribacterales</taxon>
        <taxon>Candidatus Auribacteraceae</taxon>
        <taxon>Candidatus Auribacter</taxon>
    </lineage>
</organism>
<gene>
    <name evidence="2" type="ORF">C4541_13175</name>
</gene>
<feature type="chain" id="PRO_5017355115" evidence="1">
    <location>
        <begin position="23"/>
        <end position="227"/>
    </location>
</feature>
<accession>A0A3A4QTH2</accession>
<reference evidence="2 3" key="1">
    <citation type="journal article" date="2017" name="ISME J.">
        <title>Energy and carbon metabolisms in a deep terrestrial subsurface fluid microbial community.</title>
        <authorList>
            <person name="Momper L."/>
            <person name="Jungbluth S.P."/>
            <person name="Lee M.D."/>
            <person name="Amend J.P."/>
        </authorList>
    </citation>
    <scope>NUCLEOTIDE SEQUENCE [LARGE SCALE GENOMIC DNA]</scope>
    <source>
        <strain evidence="2">SURF_26</strain>
    </source>
</reference>
<sequence>MYKWLFVVISMVNLCVMNNASATIMIRRFSTREMADFSDSIVHGTVKNIDYVRTEQKQVFTFITIECSNTYKGTHTQDVTIIQEGGVTEKYTTAVYGAPVYEKEEEVVVFLKSLTDTDSLNRVVALSQGKYSVVDDPQTGTKKAVCDLREIHFMDESGHHHGLIELPLETLINDIKDSLSESDNETAGKAAVTIMETESFDWRNWLIQLIIKYANDGAKAYYTYVKK</sequence>
<evidence type="ECO:0000256" key="1">
    <source>
        <dbReference type="SAM" id="SignalP"/>
    </source>
</evidence>
<evidence type="ECO:0000313" key="3">
    <source>
        <dbReference type="Proteomes" id="UP000266426"/>
    </source>
</evidence>
<comment type="caution">
    <text evidence="2">The sequence shown here is derived from an EMBL/GenBank/DDBJ whole genome shotgun (WGS) entry which is preliminary data.</text>
</comment>
<dbReference type="EMBL" id="QZJZ01000104">
    <property type="protein sequence ID" value="RJP55996.1"/>
    <property type="molecule type" value="Genomic_DNA"/>
</dbReference>
<keyword evidence="1" id="KW-0732">Signal</keyword>